<gene>
    <name evidence="1" type="ORF">GACE_1441</name>
</gene>
<reference evidence="1 2" key="1">
    <citation type="journal article" date="2015" name="Appl. Environ. Microbiol.">
        <title>The Geoglobus acetivorans genome: Fe(III) reduction, acetate utilization, autotrophic growth, and degradation of aromatic compounds in a hyperthermophilic archaeon.</title>
        <authorList>
            <person name="Mardanov A.V."/>
            <person name="Slododkina G.B."/>
            <person name="Slobodkin A.I."/>
            <person name="Beletsky A.V."/>
            <person name="Gavrilov S.N."/>
            <person name="Kublanov I.V."/>
            <person name="Bonch-Osmolovskaya E.A."/>
            <person name="Skryabin K.G."/>
            <person name="Ravin N.V."/>
        </authorList>
    </citation>
    <scope>NUCLEOTIDE SEQUENCE [LARGE SCALE GENOMIC DNA]</scope>
    <source>
        <strain evidence="1 2">SBH6</strain>
    </source>
</reference>
<accession>A0A0A7GEK5</accession>
<evidence type="ECO:0000313" key="2">
    <source>
        <dbReference type="Proteomes" id="UP000030624"/>
    </source>
</evidence>
<proteinExistence type="predicted"/>
<protein>
    <submittedName>
        <fullName evidence="1">Uncharacterized protein</fullName>
    </submittedName>
</protein>
<dbReference type="GeneID" id="85731477"/>
<dbReference type="RefSeq" id="WP_318249152.1">
    <property type="nucleotide sequence ID" value="NZ_CP009552.1"/>
</dbReference>
<sequence length="40" mass="4278">MAAVYALECSFCGSKLAQDDAVMLGCCPVCRDCYGRLTGR</sequence>
<dbReference type="Proteomes" id="UP000030624">
    <property type="component" value="Chromosome"/>
</dbReference>
<organism evidence="1 2">
    <name type="scientific">Geoglobus acetivorans</name>
    <dbReference type="NCBI Taxonomy" id="565033"/>
    <lineage>
        <taxon>Archaea</taxon>
        <taxon>Methanobacteriati</taxon>
        <taxon>Methanobacteriota</taxon>
        <taxon>Archaeoglobi</taxon>
        <taxon>Archaeoglobales</taxon>
        <taxon>Archaeoglobaceae</taxon>
        <taxon>Geoglobus</taxon>
    </lineage>
</organism>
<name>A0A0A7GEK5_GEOAI</name>
<dbReference type="AlphaFoldDB" id="A0A0A7GEK5"/>
<evidence type="ECO:0000313" key="1">
    <source>
        <dbReference type="EMBL" id="AIY90479.1"/>
    </source>
</evidence>
<dbReference type="EMBL" id="CP009552">
    <property type="protein sequence ID" value="AIY90479.1"/>
    <property type="molecule type" value="Genomic_DNA"/>
</dbReference>
<dbReference type="HOGENOM" id="CLU_3282704_0_0_2"/>
<dbReference type="KEGG" id="gac:GACE_1441"/>
<dbReference type="STRING" id="565033.GACE_1441"/>